<reference evidence="11" key="1">
    <citation type="submission" date="2021-11" db="EMBL/GenBank/DDBJ databases">
        <title>BS-T2-15 a new species belonging to the Comamonadaceae family isolated from the soil of a French oak forest.</title>
        <authorList>
            <person name="Mieszkin S."/>
            <person name="Alain K."/>
        </authorList>
    </citation>
    <scope>NUCLEOTIDE SEQUENCE</scope>
    <source>
        <strain evidence="11">BS-T2-15</strain>
    </source>
</reference>
<dbReference type="PROSITE" id="PS51695">
    <property type="entry name" value="SEDOLISIN"/>
    <property type="match status" value="1"/>
</dbReference>
<comment type="caution">
    <text evidence="8">Lacks conserved residue(s) required for the propagation of feature annotation.</text>
</comment>
<organism evidence="11 12">
    <name type="scientific">Scleromatobacter humisilvae</name>
    <dbReference type="NCBI Taxonomy" id="2897159"/>
    <lineage>
        <taxon>Bacteria</taxon>
        <taxon>Pseudomonadati</taxon>
        <taxon>Pseudomonadota</taxon>
        <taxon>Betaproteobacteria</taxon>
        <taxon>Burkholderiales</taxon>
        <taxon>Sphaerotilaceae</taxon>
        <taxon>Scleromatobacter</taxon>
    </lineage>
</organism>
<dbReference type="AlphaFoldDB" id="A0A9X1YFC6"/>
<dbReference type="Pfam" id="PF09286">
    <property type="entry name" value="Pro-kuma_activ"/>
    <property type="match status" value="1"/>
</dbReference>
<accession>A0A9X1YFC6</accession>
<feature type="active site" description="Charge relay system" evidence="8">
    <location>
        <position position="274"/>
    </location>
</feature>
<feature type="active site" description="Charge relay system" evidence="8">
    <location>
        <position position="278"/>
    </location>
</feature>
<keyword evidence="3" id="KW-0479">Metal-binding</keyword>
<dbReference type="InterPro" id="IPR050819">
    <property type="entry name" value="Tripeptidyl-peptidase_I"/>
</dbReference>
<keyword evidence="5 8" id="KW-0720">Serine protease</keyword>
<dbReference type="RefSeq" id="WP_275680947.1">
    <property type="nucleotide sequence ID" value="NZ_JAJLJH010000001.1"/>
</dbReference>
<dbReference type="Gene3D" id="3.40.50.200">
    <property type="entry name" value="Peptidase S8/S53 domain"/>
    <property type="match status" value="1"/>
</dbReference>
<dbReference type="GO" id="GO:0004252">
    <property type="term" value="F:serine-type endopeptidase activity"/>
    <property type="evidence" value="ECO:0007669"/>
    <property type="project" value="UniProtKB-UniRule"/>
</dbReference>
<keyword evidence="9" id="KW-0732">Signal</keyword>
<dbReference type="InterPro" id="IPR030400">
    <property type="entry name" value="Sedolisin_dom"/>
</dbReference>
<evidence type="ECO:0000256" key="4">
    <source>
        <dbReference type="ARBA" id="ARBA00022801"/>
    </source>
</evidence>
<dbReference type="Proteomes" id="UP001139353">
    <property type="component" value="Unassembled WGS sequence"/>
</dbReference>
<evidence type="ECO:0000259" key="10">
    <source>
        <dbReference type="PROSITE" id="PS51695"/>
    </source>
</evidence>
<keyword evidence="12" id="KW-1185">Reference proteome</keyword>
<dbReference type="GO" id="GO:0006508">
    <property type="term" value="P:proteolysis"/>
    <property type="evidence" value="ECO:0007669"/>
    <property type="project" value="UniProtKB-KW"/>
</dbReference>
<evidence type="ECO:0000256" key="9">
    <source>
        <dbReference type="SAM" id="SignalP"/>
    </source>
</evidence>
<evidence type="ECO:0000256" key="2">
    <source>
        <dbReference type="ARBA" id="ARBA00022670"/>
    </source>
</evidence>
<comment type="cofactor">
    <cofactor evidence="1">
        <name>Ca(2+)</name>
        <dbReference type="ChEBI" id="CHEBI:29108"/>
    </cofactor>
</comment>
<dbReference type="InterPro" id="IPR036852">
    <property type="entry name" value="Peptidase_S8/S53_dom_sf"/>
</dbReference>
<dbReference type="EMBL" id="JAJLJH010000001">
    <property type="protein sequence ID" value="MCK9684926.1"/>
    <property type="molecule type" value="Genomic_DNA"/>
</dbReference>
<dbReference type="SUPFAM" id="SSF54897">
    <property type="entry name" value="Protease propeptides/inhibitors"/>
    <property type="match status" value="1"/>
</dbReference>
<dbReference type="GO" id="GO:0008240">
    <property type="term" value="F:tripeptidyl-peptidase activity"/>
    <property type="evidence" value="ECO:0007669"/>
    <property type="project" value="TreeGrafter"/>
</dbReference>
<feature type="chain" id="PRO_5040952838" evidence="9">
    <location>
        <begin position="25"/>
        <end position="629"/>
    </location>
</feature>
<dbReference type="SMART" id="SM00944">
    <property type="entry name" value="Pro-kuma_activ"/>
    <property type="match status" value="1"/>
</dbReference>
<dbReference type="CDD" id="cd11377">
    <property type="entry name" value="Pro-peptidase_S53"/>
    <property type="match status" value="1"/>
</dbReference>
<keyword evidence="4 8" id="KW-0378">Hydrolase</keyword>
<evidence type="ECO:0000256" key="1">
    <source>
        <dbReference type="ARBA" id="ARBA00001913"/>
    </source>
</evidence>
<feature type="signal peptide" evidence="9">
    <location>
        <begin position="1"/>
        <end position="24"/>
    </location>
</feature>
<keyword evidence="7" id="KW-0865">Zymogen</keyword>
<protein>
    <submittedName>
        <fullName evidence="11">S8 family serine peptidase</fullName>
    </submittedName>
</protein>
<sequence length="629" mass="66084">MRINRITAAALCAAGVLASQAALSAPMASSTMTPATVTAAAAQDLVTFGVYLPLRHQAELDALLVQLHDKTSPKYQQWLQPADFIAQFGPRPEDIAAVKNALTARGLTIVSTSAHGVRVSGSAAAVQQAFSTPLLKVTRHSHTRFQARQPLSVPSELASIELRVTGLDALPLKHVHARVLGKVPPTAGDNRYSPTGPYWFDDLKQAYDYPAYSSSTDGSGVSVAVLMSDLIYPDDVAAAFNHEKFTAITGKPAPSVTTVAIDGGGVLNGDGSVEASLDVQQVLGGAPGAKVTLVSIPDLSDDHIMDGYQYIIDSNKYDIVNSSFGGCELGYNPAYNDGQDLTYILQQYHDLFQQGNAQGITFVASSGDEAGLECPTPDYLSGGTNATFVTSVSTPAADPDVTAVGGGNLVTTSSTTTLASAYVRESANADPEVPYDIYGLGANVSGGYWGAGGGVSTIFRKPLYQILANTGSSKWRTLPDVGMQVGGCPFGISASCDPDDSAVIIAYDVDDPDNGGFFGLIGTSVSSPEFVGALALYEQQLGKKNHRMGNANYYLYAAGALQTLFGGTKAPAELQFYHRNNPGFNGVVHDSFPSYNYNYVYGNGSPDVRKLFGLTGYKAAGVPQTSTNP</sequence>
<evidence type="ECO:0000256" key="7">
    <source>
        <dbReference type="ARBA" id="ARBA00023145"/>
    </source>
</evidence>
<dbReference type="SUPFAM" id="SSF52743">
    <property type="entry name" value="Subtilisin-like"/>
    <property type="match status" value="1"/>
</dbReference>
<comment type="caution">
    <text evidence="11">The sequence shown here is derived from an EMBL/GenBank/DDBJ whole genome shotgun (WGS) entry which is preliminary data.</text>
</comment>
<feature type="domain" description="Peptidase S53" evidence="10">
    <location>
        <begin position="194"/>
        <end position="618"/>
    </location>
</feature>
<evidence type="ECO:0000313" key="11">
    <source>
        <dbReference type="EMBL" id="MCK9684926.1"/>
    </source>
</evidence>
<dbReference type="InterPro" id="IPR015366">
    <property type="entry name" value="S53_propep"/>
</dbReference>
<evidence type="ECO:0000256" key="8">
    <source>
        <dbReference type="PROSITE-ProRule" id="PRU01032"/>
    </source>
</evidence>
<dbReference type="GO" id="GO:0046872">
    <property type="term" value="F:metal ion binding"/>
    <property type="evidence" value="ECO:0007669"/>
    <property type="project" value="UniProtKB-KW"/>
</dbReference>
<evidence type="ECO:0000256" key="6">
    <source>
        <dbReference type="ARBA" id="ARBA00022837"/>
    </source>
</evidence>
<proteinExistence type="predicted"/>
<dbReference type="PANTHER" id="PTHR14218">
    <property type="entry name" value="PROTEASE S8 TRIPEPTIDYL PEPTIDASE I CLN2"/>
    <property type="match status" value="1"/>
</dbReference>
<feature type="active site" description="Charge relay system" evidence="8">
    <location>
        <position position="524"/>
    </location>
</feature>
<evidence type="ECO:0000256" key="3">
    <source>
        <dbReference type="ARBA" id="ARBA00022723"/>
    </source>
</evidence>
<keyword evidence="6" id="KW-0106">Calcium</keyword>
<name>A0A9X1YFC6_9BURK</name>
<gene>
    <name evidence="11" type="ORF">LPC04_04305</name>
</gene>
<evidence type="ECO:0000313" key="12">
    <source>
        <dbReference type="Proteomes" id="UP001139353"/>
    </source>
</evidence>
<keyword evidence="2 8" id="KW-0645">Protease</keyword>
<dbReference type="PANTHER" id="PTHR14218:SF15">
    <property type="entry name" value="TRIPEPTIDYL-PEPTIDASE 1"/>
    <property type="match status" value="1"/>
</dbReference>
<evidence type="ECO:0000256" key="5">
    <source>
        <dbReference type="ARBA" id="ARBA00022825"/>
    </source>
</evidence>